<name>A0A8J5CKR7_CHIOP</name>
<comment type="caution">
    <text evidence="2">The sequence shown here is derived from an EMBL/GenBank/DDBJ whole genome shotgun (WGS) entry which is preliminary data.</text>
</comment>
<dbReference type="OrthoDB" id="10630369at2759"/>
<evidence type="ECO:0000313" key="2">
    <source>
        <dbReference type="EMBL" id="KAG0724128.1"/>
    </source>
</evidence>
<dbReference type="Proteomes" id="UP000770661">
    <property type="component" value="Unassembled WGS sequence"/>
</dbReference>
<organism evidence="2 3">
    <name type="scientific">Chionoecetes opilio</name>
    <name type="common">Atlantic snow crab</name>
    <name type="synonym">Cancer opilio</name>
    <dbReference type="NCBI Taxonomy" id="41210"/>
    <lineage>
        <taxon>Eukaryota</taxon>
        <taxon>Metazoa</taxon>
        <taxon>Ecdysozoa</taxon>
        <taxon>Arthropoda</taxon>
        <taxon>Crustacea</taxon>
        <taxon>Multicrustacea</taxon>
        <taxon>Malacostraca</taxon>
        <taxon>Eumalacostraca</taxon>
        <taxon>Eucarida</taxon>
        <taxon>Decapoda</taxon>
        <taxon>Pleocyemata</taxon>
        <taxon>Brachyura</taxon>
        <taxon>Eubrachyura</taxon>
        <taxon>Majoidea</taxon>
        <taxon>Majidae</taxon>
        <taxon>Chionoecetes</taxon>
    </lineage>
</organism>
<evidence type="ECO:0000256" key="1">
    <source>
        <dbReference type="SAM" id="Coils"/>
    </source>
</evidence>
<keyword evidence="1" id="KW-0175">Coiled coil</keyword>
<feature type="coiled-coil region" evidence="1">
    <location>
        <begin position="205"/>
        <end position="262"/>
    </location>
</feature>
<dbReference type="EMBL" id="JACEEZ010007331">
    <property type="protein sequence ID" value="KAG0724128.1"/>
    <property type="molecule type" value="Genomic_DNA"/>
</dbReference>
<gene>
    <name evidence="2" type="ORF">GWK47_041293</name>
</gene>
<evidence type="ECO:0000313" key="3">
    <source>
        <dbReference type="Proteomes" id="UP000770661"/>
    </source>
</evidence>
<accession>A0A8J5CKR7</accession>
<proteinExistence type="predicted"/>
<keyword evidence="3" id="KW-1185">Reference proteome</keyword>
<reference evidence="2" key="1">
    <citation type="submission" date="2020-07" db="EMBL/GenBank/DDBJ databases">
        <title>The High-quality genome of the commercially important snow crab, Chionoecetes opilio.</title>
        <authorList>
            <person name="Jeong J.-H."/>
            <person name="Ryu S."/>
        </authorList>
    </citation>
    <scope>NUCLEOTIDE SEQUENCE</scope>
    <source>
        <strain evidence="2">MADBK_172401_WGS</strain>
        <tissue evidence="2">Digestive gland</tissue>
    </source>
</reference>
<dbReference type="AlphaFoldDB" id="A0A8J5CKR7"/>
<sequence>MPTSQPPVCPEEPNSTMIRDNYWRLITAGGYLLVLQQLILTKMQVMEERVNEQGINKIRALDKRVNEHVMKKLQALEEMNEQSSSRRTVGMATLGQSEVRTREANQSPVCPEEPNSTMIRQVHHSPPLLLLTVVVVVLQPRLASTESLLQSLTQEELVLSVIANQMAILRGMNESSSVCTSGVGDLQGLQQLMMTKMQLLEERINDQLMNMNEQVINKMQALEERVHEQMFNKMQALEETVNEHVMNKNEQVMNKMQTLEERVNDQVMSKTAALEEKMAVMVQEEVAENTVRQYYAHYVLHGGGRGTLYKRAGVSVQQCSWDVTLPEGTHPVFSWSAFRMSCGSCGCGSVTVWAEDGYV</sequence>
<protein>
    <submittedName>
        <fullName evidence="2">Uncharacterized protein</fullName>
    </submittedName>
</protein>